<dbReference type="Gene3D" id="1.10.630.10">
    <property type="entry name" value="Cytochrome P450"/>
    <property type="match status" value="2"/>
</dbReference>
<evidence type="ECO:0000256" key="10">
    <source>
        <dbReference type="ARBA" id="ARBA00023004"/>
    </source>
</evidence>
<evidence type="ECO:0000256" key="11">
    <source>
        <dbReference type="ARBA" id="ARBA00023033"/>
    </source>
</evidence>
<evidence type="ECO:0000256" key="14">
    <source>
        <dbReference type="SAM" id="Phobius"/>
    </source>
</evidence>
<keyword evidence="11" id="KW-0503">Monooxygenase</keyword>
<dbReference type="GO" id="GO:0004497">
    <property type="term" value="F:monooxygenase activity"/>
    <property type="evidence" value="ECO:0007669"/>
    <property type="project" value="UniProtKB-KW"/>
</dbReference>
<gene>
    <name evidence="16" type="primary">LOC106745409</name>
</gene>
<keyword evidence="9" id="KW-0560">Oxidoreductase</keyword>
<feature type="binding site" description="axial binding residue" evidence="13">
    <location>
        <position position="990"/>
    </location>
    <ligand>
        <name>heme</name>
        <dbReference type="ChEBI" id="CHEBI:30413"/>
    </ligand>
    <ligandPart>
        <name>Fe</name>
        <dbReference type="ChEBI" id="CHEBI:18248"/>
    </ligandPart>
</feature>
<keyword evidence="8" id="KW-0492">Microsome</keyword>
<sequence>MEWSWSPLFSSPFALSLTTLFAIGVLKLVVVLYHVYTYWKKRGVPYIRAVPNLGSPWILLFRRMSFPDFNKHIYYYDPNAKYIGMMDKATPVVVLRDLELIKDVMVKDFEHFTDHAVIVTEECDPLFGKNIFSLCGDRWKEMRNTLSPSFTSSKMKVMFELVSRCSHEFTEYLADHPELWSSIDTRDAFRRYATDVIATSAFGISINSMKERNNEFFIRGVEASNFQSFVAVLKLVLFHTTPRLMKALGIDFFSSATSQFFKRIVAETIKMREEQGIVRPDMIHLLMQARNKEGHSSVHDMTLDDIVSQAFIFFLAGFHTSSTIMCFLVHELAVHRDIQDRLYEEIERHLAEGNGEISYELMSKMTYLDMVVSEALRKYPPALFIDRICVKSYKLSPSKPGCKSVIIEPTSKIWIPAYALHHDPNYFPDPYKFDPERFGDENKDNIVPYTYMPFGLGPRKCIANRFAFMEVKLVMVRLLQKFIFKTTEKTVDPMVYDKNVFSLQPDGGFWISLEKREKRRSHLFTDVSITMESSSLSLFSSSFVLLLTTLCTIGVLKFLAVLYDVYTYWSKRGVPHIRTIPTLGTPWQVIFRRISFPDYTKFVYNYDQDAKYIGLMDMATPLVLLRDPQLIKDVMVKDFEHFPGHSTFANEELDPLFGKNVFSLHGDRWKEMRNTLSPSFTANKMKTMFGLVSKCSREFAEYLADHPELCSSVDTKEVFRRYTTDVIATSAFGISVNSMKDRNNEFFTRGLEATNFGNFVSILKFILFRAAPRFAKSIGLNFFPSATTQFFRRIVAETIKTRDEQGIVRPDMIHLLMQARNKEGPNVHTMTLDDIVSQAFIFFFAGFETSSTLMCFLAHELAISRDIQDRLFEEVERHFAEENGEISYETVSKMTYLDMVVSETLRKYPPMFVTDRLCAKSYELHPAKPGCKSVILEPNSLTWTPIYALHHDPKYFPNPSVFDPERFSDENKDNIVPYSYVPFGVGPRMCIANRFALMETKLLIVHLLQKFIFKVTEKTVESVVFDKTQFSLQPDGGFWIALEKRK</sequence>
<proteinExistence type="inferred from homology"/>
<evidence type="ECO:0000256" key="12">
    <source>
        <dbReference type="ARBA" id="ARBA00023136"/>
    </source>
</evidence>
<dbReference type="FunFam" id="1.10.630.10:FF:000042">
    <property type="entry name" value="Cytochrome P450"/>
    <property type="match status" value="2"/>
</dbReference>
<dbReference type="AlphaFoldDB" id="A0A6P3XF29"/>
<dbReference type="PROSITE" id="PS00086">
    <property type="entry name" value="CYTOCHROME_P450"/>
    <property type="match status" value="2"/>
</dbReference>
<dbReference type="GO" id="GO:0005506">
    <property type="term" value="F:iron ion binding"/>
    <property type="evidence" value="ECO:0007669"/>
    <property type="project" value="InterPro"/>
</dbReference>
<keyword evidence="12 14" id="KW-0472">Membrane</keyword>
<evidence type="ECO:0000256" key="1">
    <source>
        <dbReference type="ARBA" id="ARBA00001971"/>
    </source>
</evidence>
<evidence type="ECO:0000256" key="9">
    <source>
        <dbReference type="ARBA" id="ARBA00023002"/>
    </source>
</evidence>
<dbReference type="OrthoDB" id="2789670at2759"/>
<evidence type="ECO:0000256" key="5">
    <source>
        <dbReference type="ARBA" id="ARBA00022617"/>
    </source>
</evidence>
<comment type="subcellular location">
    <subcellularLocation>
        <location evidence="3">Endoplasmic reticulum membrane</location>
        <topology evidence="3">Peripheral membrane protein</topology>
    </subcellularLocation>
    <subcellularLocation>
        <location evidence="2">Microsome membrane</location>
        <topology evidence="2">Peripheral membrane protein</topology>
    </subcellularLocation>
</comment>
<name>A0A6P3XF29_DINQU</name>
<evidence type="ECO:0000313" key="15">
    <source>
        <dbReference type="Proteomes" id="UP000515204"/>
    </source>
</evidence>
<keyword evidence="15" id="KW-1185">Reference proteome</keyword>
<dbReference type="InterPro" id="IPR036396">
    <property type="entry name" value="Cyt_P450_sf"/>
</dbReference>
<dbReference type="Proteomes" id="UP000515204">
    <property type="component" value="Unplaced"/>
</dbReference>
<dbReference type="SUPFAM" id="SSF48264">
    <property type="entry name" value="Cytochrome P450"/>
    <property type="match status" value="2"/>
</dbReference>
<keyword evidence="10 13" id="KW-0408">Iron</keyword>
<reference evidence="16" key="1">
    <citation type="submission" date="2025-08" db="UniProtKB">
        <authorList>
            <consortium name="RefSeq"/>
        </authorList>
    </citation>
    <scope>IDENTIFICATION</scope>
</reference>
<accession>A0A6P3XF29</accession>
<dbReference type="PRINTS" id="PR00463">
    <property type="entry name" value="EP450I"/>
</dbReference>
<keyword evidence="14" id="KW-1133">Transmembrane helix</keyword>
<dbReference type="PANTHER" id="PTHR24292:SF54">
    <property type="entry name" value="CYP9F3-RELATED"/>
    <property type="match status" value="1"/>
</dbReference>
<dbReference type="CDD" id="cd11056">
    <property type="entry name" value="CYP6-like"/>
    <property type="match status" value="2"/>
</dbReference>
<evidence type="ECO:0000256" key="8">
    <source>
        <dbReference type="ARBA" id="ARBA00022848"/>
    </source>
</evidence>
<evidence type="ECO:0000256" key="13">
    <source>
        <dbReference type="PIRSR" id="PIRSR602401-1"/>
    </source>
</evidence>
<dbReference type="PANTHER" id="PTHR24292">
    <property type="entry name" value="CYTOCHROME P450"/>
    <property type="match status" value="1"/>
</dbReference>
<evidence type="ECO:0000256" key="6">
    <source>
        <dbReference type="ARBA" id="ARBA00022723"/>
    </source>
</evidence>
<evidence type="ECO:0000256" key="2">
    <source>
        <dbReference type="ARBA" id="ARBA00004174"/>
    </source>
</evidence>
<keyword evidence="7" id="KW-0256">Endoplasmic reticulum</keyword>
<dbReference type="GeneID" id="106745409"/>
<dbReference type="PRINTS" id="PR00385">
    <property type="entry name" value="P450"/>
</dbReference>
<keyword evidence="14" id="KW-0812">Transmembrane</keyword>
<evidence type="ECO:0000256" key="4">
    <source>
        <dbReference type="ARBA" id="ARBA00010617"/>
    </source>
</evidence>
<comment type="cofactor">
    <cofactor evidence="1 13">
        <name>heme</name>
        <dbReference type="ChEBI" id="CHEBI:30413"/>
    </cofactor>
</comment>
<dbReference type="InterPro" id="IPR017972">
    <property type="entry name" value="Cyt_P450_CS"/>
</dbReference>
<feature type="transmembrane region" description="Helical" evidence="14">
    <location>
        <begin position="12"/>
        <end position="36"/>
    </location>
</feature>
<evidence type="ECO:0000256" key="7">
    <source>
        <dbReference type="ARBA" id="ARBA00022824"/>
    </source>
</evidence>
<evidence type="ECO:0000313" key="16">
    <source>
        <dbReference type="RefSeq" id="XP_014476474.1"/>
    </source>
</evidence>
<keyword evidence="5 13" id="KW-0349">Heme</keyword>
<dbReference type="GO" id="GO:0020037">
    <property type="term" value="F:heme binding"/>
    <property type="evidence" value="ECO:0007669"/>
    <property type="project" value="InterPro"/>
</dbReference>
<keyword evidence="6 13" id="KW-0479">Metal-binding</keyword>
<dbReference type="GO" id="GO:0016705">
    <property type="term" value="F:oxidoreductase activity, acting on paired donors, with incorporation or reduction of molecular oxygen"/>
    <property type="evidence" value="ECO:0007669"/>
    <property type="project" value="InterPro"/>
</dbReference>
<dbReference type="GO" id="GO:0005789">
    <property type="term" value="C:endoplasmic reticulum membrane"/>
    <property type="evidence" value="ECO:0007669"/>
    <property type="project" value="UniProtKB-SubCell"/>
</dbReference>
<dbReference type="RefSeq" id="XP_014476474.1">
    <property type="nucleotide sequence ID" value="XM_014620988.1"/>
</dbReference>
<dbReference type="KEGG" id="dqu:106745409"/>
<protein>
    <submittedName>
        <fullName evidence="16">Uncharacterized protein LOC106745409</fullName>
    </submittedName>
</protein>
<dbReference type="InterPro" id="IPR001128">
    <property type="entry name" value="Cyt_P450"/>
</dbReference>
<dbReference type="InterPro" id="IPR050476">
    <property type="entry name" value="Insect_CytP450_Detox"/>
</dbReference>
<organism evidence="15 16">
    <name type="scientific">Dinoponera quadriceps</name>
    <name type="common">South American ant</name>
    <dbReference type="NCBI Taxonomy" id="609295"/>
    <lineage>
        <taxon>Eukaryota</taxon>
        <taxon>Metazoa</taxon>
        <taxon>Ecdysozoa</taxon>
        <taxon>Arthropoda</taxon>
        <taxon>Hexapoda</taxon>
        <taxon>Insecta</taxon>
        <taxon>Pterygota</taxon>
        <taxon>Neoptera</taxon>
        <taxon>Endopterygota</taxon>
        <taxon>Hymenoptera</taxon>
        <taxon>Apocrita</taxon>
        <taxon>Aculeata</taxon>
        <taxon>Formicoidea</taxon>
        <taxon>Formicidae</taxon>
        <taxon>Ponerinae</taxon>
        <taxon>Ponerini</taxon>
        <taxon>Dinoponera</taxon>
    </lineage>
</organism>
<evidence type="ECO:0000256" key="3">
    <source>
        <dbReference type="ARBA" id="ARBA00004406"/>
    </source>
</evidence>
<dbReference type="Pfam" id="PF00067">
    <property type="entry name" value="p450"/>
    <property type="match status" value="2"/>
</dbReference>
<comment type="similarity">
    <text evidence="4">Belongs to the cytochrome P450 family.</text>
</comment>
<dbReference type="InterPro" id="IPR002401">
    <property type="entry name" value="Cyt_P450_E_grp-I"/>
</dbReference>